<dbReference type="Pfam" id="PF18864">
    <property type="entry name" value="AbiTii"/>
    <property type="match status" value="1"/>
</dbReference>
<dbReference type="RefSeq" id="WP_098882860.1">
    <property type="nucleotide sequence ID" value="NZ_NUMG01000023.1"/>
</dbReference>
<evidence type="ECO:0000313" key="3">
    <source>
        <dbReference type="Proteomes" id="UP000225766"/>
    </source>
</evidence>
<organism evidence="2 3">
    <name type="scientific">Bacillus cereus</name>
    <dbReference type="NCBI Taxonomy" id="1396"/>
    <lineage>
        <taxon>Bacteria</taxon>
        <taxon>Bacillati</taxon>
        <taxon>Bacillota</taxon>
        <taxon>Bacilli</taxon>
        <taxon>Bacillales</taxon>
        <taxon>Bacillaceae</taxon>
        <taxon>Bacillus</taxon>
        <taxon>Bacillus cereus group</taxon>
    </lineage>
</organism>
<reference evidence="2 3" key="1">
    <citation type="submission" date="2017-09" db="EMBL/GenBank/DDBJ databases">
        <title>Large-scale bioinformatics analysis of Bacillus genomes uncovers conserved roles of natural products in bacterial physiology.</title>
        <authorList>
            <consortium name="Agbiome Team Llc"/>
            <person name="Bleich R.M."/>
            <person name="Grubbs K.J."/>
            <person name="Santa Maria K.C."/>
            <person name="Allen S.E."/>
            <person name="Farag S."/>
            <person name="Shank E.A."/>
            <person name="Bowers A."/>
        </authorList>
    </citation>
    <scope>NUCLEOTIDE SEQUENCE [LARGE SCALE GENOMIC DNA]</scope>
    <source>
        <strain evidence="2 3">AFS040105</strain>
    </source>
</reference>
<dbReference type="InterPro" id="IPR041304">
    <property type="entry name" value="AbiTii"/>
</dbReference>
<dbReference type="Proteomes" id="UP000225766">
    <property type="component" value="Unassembled WGS sequence"/>
</dbReference>
<sequence length="299" mass="34276">MTIKSLVLELKEKALNEEISISSLAKHALNVATKLKLKDFEDWIMLEIEGYENDSNLPSYRKCPVAVKTQSSKTKDYNDVTFPTAQAAISLSTVAIYFSISKLEDLCKSRDYYYEMPYAEPLPQYVKGIFKTEDRVTRLITIHDLKEILNKVRYKILKWTIGLEREGILGEDGTFVNEAQDLNKYITYNVIYGDVTNSQIQQGTNSSTQTNTIDYDFIKETLEELKQQIVNMKMPDEQKFEIDASIKTAEIQLATPTKGNKSILRETFRSIRNICEGITASQVQSMLKEKLDAIISWFL</sequence>
<dbReference type="EMBL" id="NUMG01000023">
    <property type="protein sequence ID" value="PGU00144.1"/>
    <property type="molecule type" value="Genomic_DNA"/>
</dbReference>
<dbReference type="AlphaFoldDB" id="A0A2C1LPE2"/>
<comment type="caution">
    <text evidence="2">The sequence shown here is derived from an EMBL/GenBank/DDBJ whole genome shotgun (WGS) entry which is preliminary data.</text>
</comment>
<evidence type="ECO:0000259" key="1">
    <source>
        <dbReference type="Pfam" id="PF18864"/>
    </source>
</evidence>
<protein>
    <recommendedName>
        <fullName evidence="1">AbiTii domain-containing protein</fullName>
    </recommendedName>
</protein>
<name>A0A2C1LPE2_BACCE</name>
<accession>A0A2C1LPE2</accession>
<evidence type="ECO:0000313" key="2">
    <source>
        <dbReference type="EMBL" id="PGU00144.1"/>
    </source>
</evidence>
<proteinExistence type="predicted"/>
<feature type="domain" description="AbiTii" evidence="1">
    <location>
        <begin position="5"/>
        <end position="183"/>
    </location>
</feature>
<gene>
    <name evidence="2" type="ORF">COD19_17540</name>
</gene>